<evidence type="ECO:0000313" key="1">
    <source>
        <dbReference type="EMBL" id="RBO87560.1"/>
    </source>
</evidence>
<dbReference type="EMBL" id="QNRE01000011">
    <property type="protein sequence ID" value="RBO87560.1"/>
    <property type="molecule type" value="Genomic_DNA"/>
</dbReference>
<dbReference type="Proteomes" id="UP000252586">
    <property type="component" value="Unassembled WGS sequence"/>
</dbReference>
<gene>
    <name evidence="1" type="ORF">DFR74_111267</name>
</gene>
<dbReference type="AlphaFoldDB" id="A0A366DBX9"/>
<accession>A0A366DBX9</accession>
<organism evidence="1 2">
    <name type="scientific">Nocardia puris</name>
    <dbReference type="NCBI Taxonomy" id="208602"/>
    <lineage>
        <taxon>Bacteria</taxon>
        <taxon>Bacillati</taxon>
        <taxon>Actinomycetota</taxon>
        <taxon>Actinomycetes</taxon>
        <taxon>Mycobacteriales</taxon>
        <taxon>Nocardiaceae</taxon>
        <taxon>Nocardia</taxon>
    </lineage>
</organism>
<dbReference type="RefSeq" id="WP_067505129.1">
    <property type="nucleotide sequence ID" value="NZ_QNRE01000011.1"/>
</dbReference>
<dbReference type="STRING" id="1210090.GCA_001613185_01396"/>
<keyword evidence="2" id="KW-1185">Reference proteome</keyword>
<comment type="caution">
    <text evidence="1">The sequence shown here is derived from an EMBL/GenBank/DDBJ whole genome shotgun (WGS) entry which is preliminary data.</text>
</comment>
<name>A0A366DBX9_9NOCA</name>
<protein>
    <submittedName>
        <fullName evidence="1">Uncharacterized protein</fullName>
    </submittedName>
</protein>
<reference evidence="1 2" key="1">
    <citation type="submission" date="2018-06" db="EMBL/GenBank/DDBJ databases">
        <title>Genomic Encyclopedia of Type Strains, Phase IV (KMG-IV): sequencing the most valuable type-strain genomes for metagenomic binning, comparative biology and taxonomic classification.</title>
        <authorList>
            <person name="Goeker M."/>
        </authorList>
    </citation>
    <scope>NUCLEOTIDE SEQUENCE [LARGE SCALE GENOMIC DNA]</scope>
    <source>
        <strain evidence="1 2">DSM 44599</strain>
    </source>
</reference>
<sequence length="80" mass="8832">MTEHIDVDLADPGSRSAFTDRLRYSAIRIDIGLDPDHPDQVFTNVARSSGRPICLKVAGLALMEVAEEMIRRHDANGHCS</sequence>
<proteinExistence type="predicted"/>
<evidence type="ECO:0000313" key="2">
    <source>
        <dbReference type="Proteomes" id="UP000252586"/>
    </source>
</evidence>